<dbReference type="InterPro" id="IPR007529">
    <property type="entry name" value="Znf_HIT"/>
</dbReference>
<dbReference type="Proteomes" id="UP001162156">
    <property type="component" value="Unassembled WGS sequence"/>
</dbReference>
<organism evidence="3 4">
    <name type="scientific">Rhamnusium bicolor</name>
    <dbReference type="NCBI Taxonomy" id="1586634"/>
    <lineage>
        <taxon>Eukaryota</taxon>
        <taxon>Metazoa</taxon>
        <taxon>Ecdysozoa</taxon>
        <taxon>Arthropoda</taxon>
        <taxon>Hexapoda</taxon>
        <taxon>Insecta</taxon>
        <taxon>Pterygota</taxon>
        <taxon>Neoptera</taxon>
        <taxon>Endopterygota</taxon>
        <taxon>Coleoptera</taxon>
        <taxon>Polyphaga</taxon>
        <taxon>Cucujiformia</taxon>
        <taxon>Chrysomeloidea</taxon>
        <taxon>Cerambycidae</taxon>
        <taxon>Lepturinae</taxon>
        <taxon>Rhagiini</taxon>
        <taxon>Rhamnusium</taxon>
    </lineage>
</organism>
<dbReference type="Gene3D" id="3.30.60.190">
    <property type="match status" value="1"/>
</dbReference>
<evidence type="ECO:0000259" key="2">
    <source>
        <dbReference type="PROSITE" id="PS51083"/>
    </source>
</evidence>
<name>A0AAV8X809_9CUCU</name>
<keyword evidence="1" id="KW-0479">Metal-binding</keyword>
<feature type="domain" description="HIT-type" evidence="2">
    <location>
        <begin position="15"/>
        <end position="48"/>
    </location>
</feature>
<dbReference type="CDD" id="cd23024">
    <property type="entry name" value="zf-HIT_ZNHIT2-3"/>
    <property type="match status" value="1"/>
</dbReference>
<sequence length="245" mass="28511">MATAKIIELNETNTCKICDNALAKYSCPRCHIIYCSLNCYQANSHLQCSEHFYKDNILNELNLDKDGEESKAKMLEILQTTHENNRISFNVDEDDEDLDFENLKTSIRMMTMIMSEDITKLIPSWQPWWLYYKESKVEEVTEEEDFKNGCPKICSIKDFSQITTKSPSECVKYNLFNIISSYVFTTRYFNGEHFDFAREAVSCITSLSLTLKAAQNFEDFETAVKSVEQECFNVSNIYIPIRDKL</sequence>
<dbReference type="PROSITE" id="PS51083">
    <property type="entry name" value="ZF_HIT"/>
    <property type="match status" value="1"/>
</dbReference>
<comment type="caution">
    <text evidence="3">The sequence shown here is derived from an EMBL/GenBank/DDBJ whole genome shotgun (WGS) entry which is preliminary data.</text>
</comment>
<protein>
    <recommendedName>
        <fullName evidence="2">HIT-type domain-containing protein</fullName>
    </recommendedName>
</protein>
<evidence type="ECO:0000256" key="1">
    <source>
        <dbReference type="PROSITE-ProRule" id="PRU00453"/>
    </source>
</evidence>
<dbReference type="PANTHER" id="PTHR15555:SF0">
    <property type="entry name" value="ZINC FINGER HIT DOMAIN-CONTAINING PROTEIN 2"/>
    <property type="match status" value="1"/>
</dbReference>
<reference evidence="3" key="1">
    <citation type="journal article" date="2023" name="Insect Mol. Biol.">
        <title>Genome sequencing provides insights into the evolution of gene families encoding plant cell wall-degrading enzymes in longhorned beetles.</title>
        <authorList>
            <person name="Shin N.R."/>
            <person name="Okamura Y."/>
            <person name="Kirsch R."/>
            <person name="Pauchet Y."/>
        </authorList>
    </citation>
    <scope>NUCLEOTIDE SEQUENCE</scope>
    <source>
        <strain evidence="3">RBIC_L_NR</strain>
    </source>
</reference>
<dbReference type="EMBL" id="JANEYF010003648">
    <property type="protein sequence ID" value="KAJ8934953.1"/>
    <property type="molecule type" value="Genomic_DNA"/>
</dbReference>
<dbReference type="AlphaFoldDB" id="A0AAV8X809"/>
<dbReference type="GO" id="GO:0008270">
    <property type="term" value="F:zinc ion binding"/>
    <property type="evidence" value="ECO:0007669"/>
    <property type="project" value="UniProtKB-UniRule"/>
</dbReference>
<proteinExistence type="predicted"/>
<evidence type="ECO:0000313" key="3">
    <source>
        <dbReference type="EMBL" id="KAJ8934953.1"/>
    </source>
</evidence>
<dbReference type="SUPFAM" id="SSF144232">
    <property type="entry name" value="HIT/MYND zinc finger-like"/>
    <property type="match status" value="1"/>
</dbReference>
<gene>
    <name evidence="3" type="ORF">NQ314_013083</name>
</gene>
<dbReference type="InterPro" id="IPR039646">
    <property type="entry name" value="ZNHIT2"/>
</dbReference>
<dbReference type="Pfam" id="PF04438">
    <property type="entry name" value="zf-HIT"/>
    <property type="match status" value="1"/>
</dbReference>
<evidence type="ECO:0000313" key="4">
    <source>
        <dbReference type="Proteomes" id="UP001162156"/>
    </source>
</evidence>
<keyword evidence="1" id="KW-0863">Zinc-finger</keyword>
<keyword evidence="4" id="KW-1185">Reference proteome</keyword>
<accession>A0AAV8X809</accession>
<dbReference type="PANTHER" id="PTHR15555">
    <property type="entry name" value="ZINC FINGER HIT DOMAIN CONTAINING PROTEIN 2 PROTEIN FON -RELATED"/>
    <property type="match status" value="1"/>
</dbReference>
<keyword evidence="1" id="KW-0862">Zinc</keyword>